<organism evidence="2">
    <name type="scientific">Eucalyptus grandis</name>
    <name type="common">Flooded gum</name>
    <dbReference type="NCBI Taxonomy" id="71139"/>
    <lineage>
        <taxon>Eukaryota</taxon>
        <taxon>Viridiplantae</taxon>
        <taxon>Streptophyta</taxon>
        <taxon>Embryophyta</taxon>
        <taxon>Tracheophyta</taxon>
        <taxon>Spermatophyta</taxon>
        <taxon>Magnoliopsida</taxon>
        <taxon>eudicotyledons</taxon>
        <taxon>Gunneridae</taxon>
        <taxon>Pentapetalae</taxon>
        <taxon>rosids</taxon>
        <taxon>malvids</taxon>
        <taxon>Myrtales</taxon>
        <taxon>Myrtaceae</taxon>
        <taxon>Myrtoideae</taxon>
        <taxon>Eucalypteae</taxon>
        <taxon>Eucalyptus</taxon>
    </lineage>
</organism>
<evidence type="ECO:0000313" key="2">
    <source>
        <dbReference type="EMBL" id="KCW86743.1"/>
    </source>
</evidence>
<dbReference type="EMBL" id="KK198754">
    <property type="protein sequence ID" value="KCW86743.1"/>
    <property type="molecule type" value="Genomic_DNA"/>
</dbReference>
<keyword evidence="1" id="KW-0472">Membrane</keyword>
<feature type="transmembrane region" description="Helical" evidence="1">
    <location>
        <begin position="249"/>
        <end position="271"/>
    </location>
</feature>
<feature type="transmembrane region" description="Helical" evidence="1">
    <location>
        <begin position="15"/>
        <end position="38"/>
    </location>
</feature>
<feature type="transmembrane region" description="Helical" evidence="1">
    <location>
        <begin position="217"/>
        <end position="237"/>
    </location>
</feature>
<reference evidence="2" key="1">
    <citation type="submission" date="2013-07" db="EMBL/GenBank/DDBJ databases">
        <title>The genome of Eucalyptus grandis.</title>
        <authorList>
            <person name="Schmutz J."/>
            <person name="Hayes R."/>
            <person name="Myburg A."/>
            <person name="Tuskan G."/>
            <person name="Grattapaglia D."/>
            <person name="Rokhsar D.S."/>
        </authorList>
    </citation>
    <scope>NUCLEOTIDE SEQUENCE</scope>
    <source>
        <tissue evidence="2">Leaf extractions</tissue>
    </source>
</reference>
<dbReference type="PANTHER" id="PTHR36714:SF1">
    <property type="entry name" value="T23E23.1"/>
    <property type="match status" value="1"/>
</dbReference>
<dbReference type="AlphaFoldDB" id="A0A059D7M8"/>
<feature type="transmembrane region" description="Helical" evidence="1">
    <location>
        <begin position="161"/>
        <end position="178"/>
    </location>
</feature>
<sequence length="299" mass="33118">MIKSAIRLAYRNPTFIAFSVLASLPLFLVMLTHQLAILRIFTDASSRLRLVSPYASQRLHIASGLIQETLVNVLQASLLYSVPALLLNLLTAVTTVHSASTIFMEGRSPCLRDMLKDSITKTRWKWPLITSTLVSFFSLISSVCIVSWAGVGRLFASGNSLYLSICGIILIVTMAKWLEYRAVWDVAIVLSISEDKNVFEALSMASSITKGNRTRGCVLMLLDFAWCFGLAALGFYVRGRFSANSTFVAVAETWLVCAGKVMKWVVCVVYCHDCKRRSSRDKVDLEGGEHAKLLRTVSS</sequence>
<dbReference type="PANTHER" id="PTHR36714">
    <property type="entry name" value="T23E23.1"/>
    <property type="match status" value="1"/>
</dbReference>
<protein>
    <submittedName>
        <fullName evidence="2">Uncharacterized protein</fullName>
    </submittedName>
</protein>
<dbReference type="eggNOG" id="ENOG502SRM0">
    <property type="taxonomic scope" value="Eukaryota"/>
</dbReference>
<gene>
    <name evidence="2" type="ORF">EUGRSUZ_B03353</name>
</gene>
<dbReference type="OMA" id="KTRWHER"/>
<dbReference type="Gramene" id="KCW86743">
    <property type="protein sequence ID" value="KCW86743"/>
    <property type="gene ID" value="EUGRSUZ_B03353"/>
</dbReference>
<evidence type="ECO:0000256" key="1">
    <source>
        <dbReference type="SAM" id="Phobius"/>
    </source>
</evidence>
<name>A0A059D7M8_EUCGR</name>
<dbReference type="InParanoid" id="A0A059D7M8"/>
<proteinExistence type="predicted"/>
<accession>A0A059D7M8</accession>
<feature type="transmembrane region" description="Helical" evidence="1">
    <location>
        <begin position="126"/>
        <end position="149"/>
    </location>
</feature>
<keyword evidence="1" id="KW-0812">Transmembrane</keyword>
<keyword evidence="1" id="KW-1133">Transmembrane helix</keyword>